<accession>A0A0L1ILB4</accession>
<dbReference type="Proteomes" id="UP000037505">
    <property type="component" value="Unassembled WGS sequence"/>
</dbReference>
<dbReference type="RefSeq" id="XP_015401292.1">
    <property type="nucleotide sequence ID" value="XM_015556750.1"/>
</dbReference>
<comment type="caution">
    <text evidence="2">The sequence shown here is derived from an EMBL/GenBank/DDBJ whole genome shotgun (WGS) entry which is preliminary data.</text>
</comment>
<evidence type="ECO:0000256" key="1">
    <source>
        <dbReference type="SAM" id="MobiDB-lite"/>
    </source>
</evidence>
<protein>
    <submittedName>
        <fullName evidence="2">Uncharacterized protein</fullName>
    </submittedName>
</protein>
<evidence type="ECO:0000313" key="3">
    <source>
        <dbReference type="Proteomes" id="UP000037505"/>
    </source>
</evidence>
<keyword evidence="3" id="KW-1185">Reference proteome</keyword>
<organism evidence="2 3">
    <name type="scientific">Aspergillus nomiae NRRL (strain ATCC 15546 / NRRL 13137 / CBS 260.88 / M93)</name>
    <dbReference type="NCBI Taxonomy" id="1509407"/>
    <lineage>
        <taxon>Eukaryota</taxon>
        <taxon>Fungi</taxon>
        <taxon>Dikarya</taxon>
        <taxon>Ascomycota</taxon>
        <taxon>Pezizomycotina</taxon>
        <taxon>Eurotiomycetes</taxon>
        <taxon>Eurotiomycetidae</taxon>
        <taxon>Eurotiales</taxon>
        <taxon>Aspergillaceae</taxon>
        <taxon>Aspergillus</taxon>
        <taxon>Aspergillus subgen. Circumdati</taxon>
    </lineage>
</organism>
<reference evidence="2 3" key="1">
    <citation type="submission" date="2014-06" db="EMBL/GenBank/DDBJ databases">
        <title>The Genome of the Aflatoxigenic Filamentous Fungus Aspergillus nomius.</title>
        <authorList>
            <person name="Moore M.G."/>
            <person name="Shannon B.M."/>
            <person name="Brian M.M."/>
        </authorList>
    </citation>
    <scope>NUCLEOTIDE SEQUENCE [LARGE SCALE GENOMIC DNA]</scope>
    <source>
        <strain evidence="2 3">NRRL 13137</strain>
    </source>
</reference>
<proteinExistence type="predicted"/>
<dbReference type="STRING" id="1509407.A0A0L1ILB4"/>
<name>A0A0L1ILB4_ASPN3</name>
<sequence>MKYSVLSSAALVAPALGNPAYYWRQYLSHPIYPADAGTVKIENSTPFNIQVDAEPLGDHFTIPPGQPGSVPGAFSEDVKFNEQVEVSYVSGYVYCGTTPASAGSTPAGTAPTGTSSGTPATGGDHLSALKAYVSATVIRHGFSVDFKFRPEQADQLIADIAQTIWHDLHRDLS</sequence>
<dbReference type="AlphaFoldDB" id="A0A0L1ILB4"/>
<feature type="region of interest" description="Disordered" evidence="1">
    <location>
        <begin position="101"/>
        <end position="121"/>
    </location>
</feature>
<gene>
    <name evidence="2" type="ORF">ANOM_011494</name>
</gene>
<dbReference type="EMBL" id="JNOM01000622">
    <property type="protein sequence ID" value="KNG80369.1"/>
    <property type="molecule type" value="Genomic_DNA"/>
</dbReference>
<evidence type="ECO:0000313" key="2">
    <source>
        <dbReference type="EMBL" id="KNG80369.1"/>
    </source>
</evidence>
<dbReference type="GeneID" id="26813298"/>
<dbReference type="OrthoDB" id="4935409at2759"/>